<reference evidence="1 2" key="2">
    <citation type="submission" date="2020-04" db="EMBL/GenBank/DDBJ databases">
        <title>Complete genome sequence of Alteromonas pelagimontana 5.12T.</title>
        <authorList>
            <person name="Sinha R.K."/>
            <person name="Krishnan K.P."/>
            <person name="Kurian J.P."/>
        </authorList>
    </citation>
    <scope>NUCLEOTIDE SEQUENCE [LARGE SCALE GENOMIC DNA]</scope>
    <source>
        <strain evidence="1 2">5.12</strain>
    </source>
</reference>
<dbReference type="InterPro" id="IPR018550">
    <property type="entry name" value="Lipid-A_deacylase-rel"/>
</dbReference>
<dbReference type="AlphaFoldDB" id="A0A6M4ME88"/>
<reference evidence="2" key="1">
    <citation type="submission" date="2014-12" db="EMBL/GenBank/DDBJ databases">
        <title>Complete genome sequence of a multi-drug resistant Klebsiella pneumoniae.</title>
        <authorList>
            <person name="Hua X."/>
            <person name="Chen Q."/>
            <person name="Li X."/>
            <person name="Feng Y."/>
            <person name="Ruan Z."/>
            <person name="Yu Y."/>
        </authorList>
    </citation>
    <scope>NUCLEOTIDE SEQUENCE [LARGE SCALE GENOMIC DNA]</scope>
    <source>
        <strain evidence="2">5.12</strain>
    </source>
</reference>
<protein>
    <submittedName>
        <fullName evidence="1">Acyloxyacyl hydrolase</fullName>
    </submittedName>
</protein>
<gene>
    <name evidence="1" type="ORF">CA267_010440</name>
</gene>
<dbReference type="EMBL" id="CP052766">
    <property type="protein sequence ID" value="QJR81168.1"/>
    <property type="molecule type" value="Genomic_DNA"/>
</dbReference>
<proteinExistence type="predicted"/>
<dbReference type="Proteomes" id="UP000219285">
    <property type="component" value="Chromosome"/>
</dbReference>
<dbReference type="SUPFAM" id="SSF56925">
    <property type="entry name" value="OMPA-like"/>
    <property type="match status" value="1"/>
</dbReference>
<dbReference type="RefSeq" id="WP_075607539.1">
    <property type="nucleotide sequence ID" value="NZ_CP052766.1"/>
</dbReference>
<accession>A0A6M4ME88</accession>
<dbReference type="Gene3D" id="2.40.160.20">
    <property type="match status" value="1"/>
</dbReference>
<dbReference type="Pfam" id="PF09411">
    <property type="entry name" value="PagL"/>
    <property type="match status" value="1"/>
</dbReference>
<evidence type="ECO:0000313" key="1">
    <source>
        <dbReference type="EMBL" id="QJR81168.1"/>
    </source>
</evidence>
<evidence type="ECO:0000313" key="2">
    <source>
        <dbReference type="Proteomes" id="UP000219285"/>
    </source>
</evidence>
<dbReference type="KEGG" id="apel:CA267_010440"/>
<dbReference type="OrthoDB" id="9797122at2"/>
<name>A0A6M4ME88_9ALTE</name>
<keyword evidence="1" id="KW-0378">Hydrolase</keyword>
<organism evidence="1 2">
    <name type="scientific">Alteromonas pelagimontana</name>
    <dbReference type="NCBI Taxonomy" id="1858656"/>
    <lineage>
        <taxon>Bacteria</taxon>
        <taxon>Pseudomonadati</taxon>
        <taxon>Pseudomonadota</taxon>
        <taxon>Gammaproteobacteria</taxon>
        <taxon>Alteromonadales</taxon>
        <taxon>Alteromonadaceae</taxon>
        <taxon>Alteromonas/Salinimonas group</taxon>
        <taxon>Alteromonas</taxon>
    </lineage>
</organism>
<sequence>MSRRFLAFGLVGALSVFGLVTPTSVYADEWHITSSYSTDQLRGARVGYRWTDISVSILQDWKWLGSPKLHLEGALNNWQNSNDHSDNIFAFTISPVLAWQLSDGPRPLYLEAGIGGSYLDATRLSNRRLSTRFQFEDRIGVSWQYLAHSDARIMLSYVHYSNADINRPNDGLDFFGLTWSNTF</sequence>
<dbReference type="InterPro" id="IPR011250">
    <property type="entry name" value="OMP/PagP_B-barrel"/>
</dbReference>
<keyword evidence="2" id="KW-1185">Reference proteome</keyword>
<dbReference type="GO" id="GO:0016787">
    <property type="term" value="F:hydrolase activity"/>
    <property type="evidence" value="ECO:0007669"/>
    <property type="project" value="UniProtKB-KW"/>
</dbReference>